<name>A0A368HGM6_9GAMM</name>
<dbReference type="RefSeq" id="WP_114282207.1">
    <property type="nucleotide sequence ID" value="NZ_PSYR01000001.1"/>
</dbReference>
<evidence type="ECO:0000259" key="6">
    <source>
        <dbReference type="Pfam" id="PF12698"/>
    </source>
</evidence>
<dbReference type="AlphaFoldDB" id="A0A368HGM6"/>
<feature type="transmembrane region" description="Helical" evidence="5">
    <location>
        <begin position="107"/>
        <end position="129"/>
    </location>
</feature>
<evidence type="ECO:0000256" key="2">
    <source>
        <dbReference type="ARBA" id="ARBA00022692"/>
    </source>
</evidence>
<feature type="transmembrane region" description="Helical" evidence="5">
    <location>
        <begin position="225"/>
        <end position="243"/>
    </location>
</feature>
<keyword evidence="4 5" id="KW-0472">Membrane</keyword>
<organism evidence="7 8">
    <name type="scientific">Acidiferrobacter thiooxydans</name>
    <dbReference type="NCBI Taxonomy" id="163359"/>
    <lineage>
        <taxon>Bacteria</taxon>
        <taxon>Pseudomonadati</taxon>
        <taxon>Pseudomonadota</taxon>
        <taxon>Gammaproteobacteria</taxon>
        <taxon>Acidiferrobacterales</taxon>
        <taxon>Acidiferrobacteraceae</taxon>
        <taxon>Acidiferrobacter</taxon>
    </lineage>
</organism>
<protein>
    <submittedName>
        <fullName evidence="7">ABC transporter permease</fullName>
    </submittedName>
</protein>
<keyword evidence="3 5" id="KW-1133">Transmembrane helix</keyword>
<feature type="domain" description="ABC-2 type transporter transmembrane" evidence="6">
    <location>
        <begin position="65"/>
        <end position="186"/>
    </location>
</feature>
<evidence type="ECO:0000313" key="7">
    <source>
        <dbReference type="EMBL" id="RCN58541.1"/>
    </source>
</evidence>
<accession>A0A368HGM6</accession>
<dbReference type="EMBL" id="PSYR01000001">
    <property type="protein sequence ID" value="RCN58541.1"/>
    <property type="molecule type" value="Genomic_DNA"/>
</dbReference>
<dbReference type="Pfam" id="PF12698">
    <property type="entry name" value="ABC2_membrane_3"/>
    <property type="match status" value="1"/>
</dbReference>
<evidence type="ECO:0000256" key="1">
    <source>
        <dbReference type="ARBA" id="ARBA00004141"/>
    </source>
</evidence>
<feature type="transmembrane region" description="Helical" evidence="5">
    <location>
        <begin position="12"/>
        <end position="35"/>
    </location>
</feature>
<dbReference type="OrthoDB" id="9794512at2"/>
<keyword evidence="2 5" id="KW-0812">Transmembrane</keyword>
<dbReference type="PANTHER" id="PTHR43471">
    <property type="entry name" value="ABC TRANSPORTER PERMEASE"/>
    <property type="match status" value="1"/>
</dbReference>
<dbReference type="InterPro" id="IPR013525">
    <property type="entry name" value="ABC2_TM"/>
</dbReference>
<dbReference type="Proteomes" id="UP000253250">
    <property type="component" value="Unassembled WGS sequence"/>
</dbReference>
<dbReference type="GO" id="GO:0140359">
    <property type="term" value="F:ABC-type transporter activity"/>
    <property type="evidence" value="ECO:0007669"/>
    <property type="project" value="InterPro"/>
</dbReference>
<evidence type="ECO:0000256" key="5">
    <source>
        <dbReference type="SAM" id="Phobius"/>
    </source>
</evidence>
<proteinExistence type="predicted"/>
<feature type="transmembrane region" description="Helical" evidence="5">
    <location>
        <begin position="141"/>
        <end position="165"/>
    </location>
</feature>
<keyword evidence="8" id="KW-1185">Reference proteome</keyword>
<feature type="transmembrane region" description="Helical" evidence="5">
    <location>
        <begin position="172"/>
        <end position="189"/>
    </location>
</feature>
<feature type="transmembrane region" description="Helical" evidence="5">
    <location>
        <begin position="65"/>
        <end position="86"/>
    </location>
</feature>
<evidence type="ECO:0000313" key="8">
    <source>
        <dbReference type="Proteomes" id="UP000253250"/>
    </source>
</evidence>
<sequence>MIRTIAWREWRALFLSPLAFVILGVTQIILARLFLGHVNLFLMIEGRLTTLPNAPGLTTLVATPLLGNAGVLLLLITPLATMRLIAEERHNRTLTLLYSSPASLTEIVLGKYFGILGFYAVIILMSLAMPLSLLIGGGLDWGALACGLLGLVLFASSLAAIGLFMSTLTRHPAVAAMGTFGAVFFLWIIDYAGHGRGAGGALVGYLSIVNHYEPFLRGLFDTSNVAYYLVLTATFLVFSVRRLETDRLGTR</sequence>
<evidence type="ECO:0000256" key="4">
    <source>
        <dbReference type="ARBA" id="ARBA00023136"/>
    </source>
</evidence>
<comment type="caution">
    <text evidence="7">The sequence shown here is derived from an EMBL/GenBank/DDBJ whole genome shotgun (WGS) entry which is preliminary data.</text>
</comment>
<evidence type="ECO:0000256" key="3">
    <source>
        <dbReference type="ARBA" id="ARBA00022989"/>
    </source>
</evidence>
<reference evidence="7 8" key="1">
    <citation type="submission" date="2018-02" db="EMBL/GenBank/DDBJ databases">
        <title>Insights into the biology of acidophilic members of the Acidiferrobacteraceae family derived from comparative genomic analyses.</title>
        <authorList>
            <person name="Issotta F."/>
            <person name="Thyssen C."/>
            <person name="Mena C."/>
            <person name="Moya A."/>
            <person name="Bellenberg S."/>
            <person name="Sproer C."/>
            <person name="Covarrubias P.C."/>
            <person name="Sand W."/>
            <person name="Quatrini R."/>
            <person name="Vera M."/>
        </authorList>
    </citation>
    <scope>NUCLEOTIDE SEQUENCE [LARGE SCALE GENOMIC DNA]</scope>
    <source>
        <strain evidence="8">m-1</strain>
    </source>
</reference>
<comment type="subcellular location">
    <subcellularLocation>
        <location evidence="1">Membrane</location>
        <topology evidence="1">Multi-pass membrane protein</topology>
    </subcellularLocation>
</comment>
<gene>
    <name evidence="7" type="ORF">C4900_01735</name>
</gene>
<dbReference type="GO" id="GO:0016020">
    <property type="term" value="C:membrane"/>
    <property type="evidence" value="ECO:0007669"/>
    <property type="project" value="UniProtKB-SubCell"/>
</dbReference>